<dbReference type="SUPFAM" id="SSF53850">
    <property type="entry name" value="Periplasmic binding protein-like II"/>
    <property type="match status" value="1"/>
</dbReference>
<dbReference type="PANTHER" id="PTHR30290">
    <property type="entry name" value="PERIPLASMIC BINDING COMPONENT OF ABC TRANSPORTER"/>
    <property type="match status" value="1"/>
</dbReference>
<dbReference type="GO" id="GO:0015833">
    <property type="term" value="P:peptide transport"/>
    <property type="evidence" value="ECO:0007669"/>
    <property type="project" value="TreeGrafter"/>
</dbReference>
<dbReference type="AlphaFoldDB" id="A0A645EX45"/>
<proteinExistence type="inferred from homology"/>
<protein>
    <recommendedName>
        <fullName evidence="5">Solute-binding protein family 5 domain-containing protein</fullName>
    </recommendedName>
</protein>
<dbReference type="PANTHER" id="PTHR30290:SF9">
    <property type="entry name" value="OLIGOPEPTIDE-BINDING PROTEIN APPA"/>
    <property type="match status" value="1"/>
</dbReference>
<keyword evidence="2" id="KW-0813">Transport</keyword>
<evidence type="ECO:0000256" key="2">
    <source>
        <dbReference type="ARBA" id="ARBA00022448"/>
    </source>
</evidence>
<organism evidence="4">
    <name type="scientific">bioreactor metagenome</name>
    <dbReference type="NCBI Taxonomy" id="1076179"/>
    <lineage>
        <taxon>unclassified sequences</taxon>
        <taxon>metagenomes</taxon>
        <taxon>ecological metagenomes</taxon>
    </lineage>
</organism>
<sequence length="238" mass="26269">MAFSKDVDGKPIYTSDMDANAKYEAALNAAVGFLKAAGFTYSESTKTFTAAPAGAKLTYEALVPGDGVGDHPNFQILSNASNALKTIGITLTVNDLTDSTVLWDRIDAGTQEIWTAAWSATIDPDMYQIYHSSGIIGRNGSDSNHYHIDDAKLDEYIVDARKSADQSQRKTIYKACLDIIIDWAVEIPSYQRQNVIIFSTNRVKIDTLTPDITTYWGWMHDIELLEVVETETPVNTAE</sequence>
<gene>
    <name evidence="4" type="ORF">SDC9_153284</name>
</gene>
<reference evidence="4" key="1">
    <citation type="submission" date="2019-08" db="EMBL/GenBank/DDBJ databases">
        <authorList>
            <person name="Kucharzyk K."/>
            <person name="Murdoch R.W."/>
            <person name="Higgins S."/>
            <person name="Loffler F."/>
        </authorList>
    </citation>
    <scope>NUCLEOTIDE SEQUENCE</scope>
</reference>
<evidence type="ECO:0000313" key="4">
    <source>
        <dbReference type="EMBL" id="MPN06030.1"/>
    </source>
</evidence>
<keyword evidence="3" id="KW-0732">Signal</keyword>
<comment type="caution">
    <text evidence="4">The sequence shown here is derived from an EMBL/GenBank/DDBJ whole genome shotgun (WGS) entry which is preliminary data.</text>
</comment>
<evidence type="ECO:0000256" key="1">
    <source>
        <dbReference type="ARBA" id="ARBA00005695"/>
    </source>
</evidence>
<comment type="similarity">
    <text evidence="1">Belongs to the bacterial solute-binding protein 5 family.</text>
</comment>
<dbReference type="Gene3D" id="3.10.105.10">
    <property type="entry name" value="Dipeptide-binding Protein, Domain 3"/>
    <property type="match status" value="1"/>
</dbReference>
<name>A0A645EX45_9ZZZZ</name>
<dbReference type="GO" id="GO:1904680">
    <property type="term" value="F:peptide transmembrane transporter activity"/>
    <property type="evidence" value="ECO:0007669"/>
    <property type="project" value="TreeGrafter"/>
</dbReference>
<dbReference type="InterPro" id="IPR039424">
    <property type="entry name" value="SBP_5"/>
</dbReference>
<dbReference type="EMBL" id="VSSQ01051910">
    <property type="protein sequence ID" value="MPN06030.1"/>
    <property type="molecule type" value="Genomic_DNA"/>
</dbReference>
<evidence type="ECO:0000256" key="3">
    <source>
        <dbReference type="ARBA" id="ARBA00022729"/>
    </source>
</evidence>
<accession>A0A645EX45</accession>
<evidence type="ECO:0008006" key="5">
    <source>
        <dbReference type="Google" id="ProtNLM"/>
    </source>
</evidence>